<sequence length="131" mass="14449">MISLTILFPLASAYLVEPFLREAFHNTIPAIISTGNMNIMMMMLCVIVILPIAVRLLTFGKKNKIVISYMGGANAGNDRSFTDSFGENKPLYLANWYMEDYFGEKRILKPSLILATAALVTLMVIVIGGAL</sequence>
<feature type="transmembrane region" description="Helical" evidence="1">
    <location>
        <begin position="39"/>
        <end position="58"/>
    </location>
</feature>
<feature type="transmembrane region" description="Helical" evidence="1">
    <location>
        <begin position="112"/>
        <end position="130"/>
    </location>
</feature>
<dbReference type="EMBL" id="VSSQ01129342">
    <property type="protein sequence ID" value="MPN57616.1"/>
    <property type="molecule type" value="Genomic_DNA"/>
</dbReference>
<comment type="caution">
    <text evidence="2">The sequence shown here is derived from an EMBL/GenBank/DDBJ whole genome shotgun (WGS) entry which is preliminary data.</text>
</comment>
<dbReference type="AlphaFoldDB" id="A0A645J2E4"/>
<proteinExistence type="predicted"/>
<keyword evidence="1" id="KW-1133">Transmembrane helix</keyword>
<accession>A0A645J2E4</accession>
<evidence type="ECO:0000313" key="2">
    <source>
        <dbReference type="EMBL" id="MPN57616.1"/>
    </source>
</evidence>
<keyword evidence="1" id="KW-0472">Membrane</keyword>
<protein>
    <submittedName>
        <fullName evidence="2">Uncharacterized protein</fullName>
    </submittedName>
</protein>
<evidence type="ECO:0000256" key="1">
    <source>
        <dbReference type="SAM" id="Phobius"/>
    </source>
</evidence>
<organism evidence="2">
    <name type="scientific">bioreactor metagenome</name>
    <dbReference type="NCBI Taxonomy" id="1076179"/>
    <lineage>
        <taxon>unclassified sequences</taxon>
        <taxon>metagenomes</taxon>
        <taxon>ecological metagenomes</taxon>
    </lineage>
</organism>
<keyword evidence="1" id="KW-0812">Transmembrane</keyword>
<reference evidence="2" key="1">
    <citation type="submission" date="2019-08" db="EMBL/GenBank/DDBJ databases">
        <authorList>
            <person name="Kucharzyk K."/>
            <person name="Murdoch R.W."/>
            <person name="Higgins S."/>
            <person name="Loffler F."/>
        </authorList>
    </citation>
    <scope>NUCLEOTIDE SEQUENCE</scope>
</reference>
<name>A0A645J2E4_9ZZZZ</name>
<gene>
    <name evidence="2" type="ORF">SDC9_205310</name>
</gene>